<feature type="domain" description="N-acetyltransferase" evidence="1">
    <location>
        <begin position="30"/>
        <end position="180"/>
    </location>
</feature>
<dbReference type="Gene3D" id="3.40.630.30">
    <property type="match status" value="1"/>
</dbReference>
<dbReference type="SUPFAM" id="SSF55729">
    <property type="entry name" value="Acyl-CoA N-acyltransferases (Nat)"/>
    <property type="match status" value="1"/>
</dbReference>
<dbReference type="CDD" id="cd04301">
    <property type="entry name" value="NAT_SF"/>
    <property type="match status" value="1"/>
</dbReference>
<gene>
    <name evidence="2" type="ORF">GCM10009838_76020</name>
</gene>
<keyword evidence="3" id="KW-1185">Reference proteome</keyword>
<organism evidence="2 3">
    <name type="scientific">Catenulispora subtropica</name>
    <dbReference type="NCBI Taxonomy" id="450798"/>
    <lineage>
        <taxon>Bacteria</taxon>
        <taxon>Bacillati</taxon>
        <taxon>Actinomycetota</taxon>
        <taxon>Actinomycetes</taxon>
        <taxon>Catenulisporales</taxon>
        <taxon>Catenulisporaceae</taxon>
        <taxon>Catenulispora</taxon>
    </lineage>
</organism>
<comment type="caution">
    <text evidence="2">The sequence shown here is derived from an EMBL/GenBank/DDBJ whole genome shotgun (WGS) entry which is preliminary data.</text>
</comment>
<dbReference type="Proteomes" id="UP001499854">
    <property type="component" value="Unassembled WGS sequence"/>
</dbReference>
<dbReference type="EMBL" id="BAAAQM010000065">
    <property type="protein sequence ID" value="GAA1999415.1"/>
    <property type="molecule type" value="Genomic_DNA"/>
</dbReference>
<dbReference type="PROSITE" id="PS51186">
    <property type="entry name" value="GNAT"/>
    <property type="match status" value="1"/>
</dbReference>
<name>A0ABP5EIP0_9ACTN</name>
<accession>A0ABP5EIP0</accession>
<reference evidence="3" key="1">
    <citation type="journal article" date="2019" name="Int. J. Syst. Evol. Microbiol.">
        <title>The Global Catalogue of Microorganisms (GCM) 10K type strain sequencing project: providing services to taxonomists for standard genome sequencing and annotation.</title>
        <authorList>
            <consortium name="The Broad Institute Genomics Platform"/>
            <consortium name="The Broad Institute Genome Sequencing Center for Infectious Disease"/>
            <person name="Wu L."/>
            <person name="Ma J."/>
        </authorList>
    </citation>
    <scope>NUCLEOTIDE SEQUENCE [LARGE SCALE GENOMIC DNA]</scope>
    <source>
        <strain evidence="3">JCM 16013</strain>
    </source>
</reference>
<evidence type="ECO:0000313" key="2">
    <source>
        <dbReference type="EMBL" id="GAA1999415.1"/>
    </source>
</evidence>
<dbReference type="InterPro" id="IPR000182">
    <property type="entry name" value="GNAT_dom"/>
</dbReference>
<dbReference type="Pfam" id="PF00583">
    <property type="entry name" value="Acetyltransf_1"/>
    <property type="match status" value="1"/>
</dbReference>
<sequence length="184" mass="20379">MEKGQGPGHAAGIMTGMDVGLLAVAPVDKPVIANLLQLYLHDFSEYEPRELSPQGTFEYSWLDSYFTTPGREAYLITVADRPAGFALTRCDVDGDDGAWNVSEFFVVRGHRRQGVAAQAARLLFQRHPGPWTLSYLLANTPASRFWPKLVSAVAHGPVSHHEQRPPEVPAPRIRLRFPISAHQP</sequence>
<dbReference type="InterPro" id="IPR016181">
    <property type="entry name" value="Acyl_CoA_acyltransferase"/>
</dbReference>
<proteinExistence type="predicted"/>
<evidence type="ECO:0000313" key="3">
    <source>
        <dbReference type="Proteomes" id="UP001499854"/>
    </source>
</evidence>
<protein>
    <recommendedName>
        <fullName evidence="1">N-acetyltransferase domain-containing protein</fullName>
    </recommendedName>
</protein>
<evidence type="ECO:0000259" key="1">
    <source>
        <dbReference type="PROSITE" id="PS51186"/>
    </source>
</evidence>